<dbReference type="PANTHER" id="PTHR43390">
    <property type="entry name" value="SIGNAL PEPTIDASE I"/>
    <property type="match status" value="1"/>
</dbReference>
<evidence type="ECO:0000259" key="4">
    <source>
        <dbReference type="Pfam" id="PF10502"/>
    </source>
</evidence>
<dbReference type="InterPro" id="IPR019533">
    <property type="entry name" value="Peptidase_S26"/>
</dbReference>
<protein>
    <recommendedName>
        <fullName evidence="2 3">Signal peptidase I</fullName>
        <ecNumber evidence="3">3.4.21.89</ecNumber>
    </recommendedName>
</protein>
<dbReference type="OrthoDB" id="5360818at2"/>
<sequence>MLSSRSRDFQERSAWRYGLLVAMAVSLLGSASWIRPRLLYNPSESMPKGFYIIFPADEFAKKDNVVLPVPEAFRKMLADRRYLPPDIPLLKQIIGVEGDQVCVKNRRVFLDGTLIATQLRMDGAGRPLPVWTGCQRLFPEEYFLLGPSSDLSFDSRYFGPVKKRDISGRAVLVWPAQQSEVPHDG</sequence>
<keyword evidence="3" id="KW-0472">Membrane</keyword>
<accession>A0A501PGI9</accession>
<keyword evidence="3" id="KW-0645">Protease</keyword>
<organism evidence="5 6">
    <name type="scientific">Emcibacter nanhaiensis</name>
    <dbReference type="NCBI Taxonomy" id="1505037"/>
    <lineage>
        <taxon>Bacteria</taxon>
        <taxon>Pseudomonadati</taxon>
        <taxon>Pseudomonadota</taxon>
        <taxon>Alphaproteobacteria</taxon>
        <taxon>Emcibacterales</taxon>
        <taxon>Emcibacteraceae</taxon>
        <taxon>Emcibacter</taxon>
    </lineage>
</organism>
<name>A0A501PGI9_9PROT</name>
<dbReference type="PANTHER" id="PTHR43390:SF1">
    <property type="entry name" value="CHLOROPLAST PROCESSING PEPTIDASE"/>
    <property type="match status" value="1"/>
</dbReference>
<comment type="subcellular location">
    <subcellularLocation>
        <location evidence="3">Membrane</location>
        <topology evidence="3">Single-pass type II membrane protein</topology>
    </subcellularLocation>
</comment>
<dbReference type="GO" id="GO:0009003">
    <property type="term" value="F:signal peptidase activity"/>
    <property type="evidence" value="ECO:0007669"/>
    <property type="project" value="UniProtKB-EC"/>
</dbReference>
<feature type="transmembrane region" description="Helical" evidence="3">
    <location>
        <begin position="14"/>
        <end position="34"/>
    </location>
</feature>
<keyword evidence="3" id="KW-1133">Transmembrane helix</keyword>
<dbReference type="Gene3D" id="2.10.109.10">
    <property type="entry name" value="Umud Fragment, subunit A"/>
    <property type="match status" value="1"/>
</dbReference>
<dbReference type="Proteomes" id="UP000319148">
    <property type="component" value="Unassembled WGS sequence"/>
</dbReference>
<dbReference type="AlphaFoldDB" id="A0A501PGI9"/>
<comment type="caution">
    <text evidence="5">The sequence shown here is derived from an EMBL/GenBank/DDBJ whole genome shotgun (WGS) entry which is preliminary data.</text>
</comment>
<feature type="domain" description="Peptidase S26" evidence="4">
    <location>
        <begin position="18"/>
        <end position="174"/>
    </location>
</feature>
<evidence type="ECO:0000313" key="5">
    <source>
        <dbReference type="EMBL" id="TPD59315.1"/>
    </source>
</evidence>
<dbReference type="Pfam" id="PF10502">
    <property type="entry name" value="Peptidase_S26"/>
    <property type="match status" value="1"/>
</dbReference>
<evidence type="ECO:0000256" key="1">
    <source>
        <dbReference type="ARBA" id="ARBA00009370"/>
    </source>
</evidence>
<dbReference type="EMBL" id="VFIY01000014">
    <property type="protein sequence ID" value="TPD59315.1"/>
    <property type="molecule type" value="Genomic_DNA"/>
</dbReference>
<dbReference type="RefSeq" id="WP_139940979.1">
    <property type="nucleotide sequence ID" value="NZ_JBHSYP010000006.1"/>
</dbReference>
<comment type="similarity">
    <text evidence="1 3">Belongs to the peptidase S26 family.</text>
</comment>
<dbReference type="GO" id="GO:0016020">
    <property type="term" value="C:membrane"/>
    <property type="evidence" value="ECO:0007669"/>
    <property type="project" value="UniProtKB-SubCell"/>
</dbReference>
<dbReference type="EC" id="3.4.21.89" evidence="3"/>
<dbReference type="GO" id="GO:0004252">
    <property type="term" value="F:serine-type endopeptidase activity"/>
    <property type="evidence" value="ECO:0007669"/>
    <property type="project" value="InterPro"/>
</dbReference>
<evidence type="ECO:0000256" key="2">
    <source>
        <dbReference type="ARBA" id="ARBA00019232"/>
    </source>
</evidence>
<proteinExistence type="inferred from homology"/>
<evidence type="ECO:0000256" key="3">
    <source>
        <dbReference type="RuleBase" id="RU362042"/>
    </source>
</evidence>
<evidence type="ECO:0000313" key="6">
    <source>
        <dbReference type="Proteomes" id="UP000319148"/>
    </source>
</evidence>
<dbReference type="InterPro" id="IPR036286">
    <property type="entry name" value="LexA/Signal_pep-like_sf"/>
</dbReference>
<keyword evidence="3" id="KW-0812">Transmembrane</keyword>
<keyword evidence="3 5" id="KW-0378">Hydrolase</keyword>
<dbReference type="NCBIfam" id="TIGR02227">
    <property type="entry name" value="sigpep_I_bact"/>
    <property type="match status" value="1"/>
</dbReference>
<dbReference type="GO" id="GO:0006465">
    <property type="term" value="P:signal peptide processing"/>
    <property type="evidence" value="ECO:0007669"/>
    <property type="project" value="InterPro"/>
</dbReference>
<dbReference type="SUPFAM" id="SSF51306">
    <property type="entry name" value="LexA/Signal peptidase"/>
    <property type="match status" value="1"/>
</dbReference>
<reference evidence="6" key="1">
    <citation type="submission" date="2019-06" db="EMBL/GenBank/DDBJ databases">
        <title>The complete genome of Emcibacter congregatus ZYLT.</title>
        <authorList>
            <person name="Zhao Z."/>
        </authorList>
    </citation>
    <scope>NUCLEOTIDE SEQUENCE [LARGE SCALE GENOMIC DNA]</scope>
    <source>
        <strain evidence="6">MCCC 1A06723</strain>
    </source>
</reference>
<keyword evidence="6" id="KW-1185">Reference proteome</keyword>
<comment type="catalytic activity">
    <reaction evidence="3">
        <text>Cleavage of hydrophobic, N-terminal signal or leader sequences from secreted and periplasmic proteins.</text>
        <dbReference type="EC" id="3.4.21.89"/>
    </reaction>
</comment>
<dbReference type="InterPro" id="IPR000223">
    <property type="entry name" value="Pept_S26A_signal_pept_1"/>
</dbReference>
<gene>
    <name evidence="5" type="primary">lepB</name>
    <name evidence="5" type="ORF">FIV46_10995</name>
</gene>